<evidence type="ECO:0000313" key="2">
    <source>
        <dbReference type="EMBL" id="RDW59175.1"/>
    </source>
</evidence>
<sequence>MTLVRKRDVPFPSPTSGMHEPAAPAAWRFTNMALGKDTNLRNCCKYESRATAHLEDLESARTKTVFSKKAFAQKAHPEIDDDHARIHTNKGPANNIPELYTSSLLLSAISRDDSDPLKEPQMKAIVSQIQQIIETYGYGIQRTTSHYFKTLAGWLPIIAPGEIQKEINTLGTKLSLETSFLVLCMCLIVQVRSQEQQTFGEIYSTAKSLFLVLSSGAGESLRVLQGGVLIAYFEHGNAKSKVSAMTLSICSRICTELASSEAQHENTEDTETSRAQWAVLILEQMLDIELDGSKIKASGFVPPEPPLPVDSSYWSHTETQFSDERHSRSPMIAQIGVPGSFLRTIEAVQLLAKVEEFISKSVRSEVYDRQEAKVIDDKLQGLLQCLYKQATCGVEHCCFAISLCNR</sequence>
<dbReference type="CDD" id="cd12148">
    <property type="entry name" value="fungal_TF_MHR"/>
    <property type="match status" value="1"/>
</dbReference>
<organism evidence="2 3">
    <name type="scientific">Coleophoma crateriformis</name>
    <dbReference type="NCBI Taxonomy" id="565419"/>
    <lineage>
        <taxon>Eukaryota</taxon>
        <taxon>Fungi</taxon>
        <taxon>Dikarya</taxon>
        <taxon>Ascomycota</taxon>
        <taxon>Pezizomycotina</taxon>
        <taxon>Leotiomycetes</taxon>
        <taxon>Helotiales</taxon>
        <taxon>Dermateaceae</taxon>
        <taxon>Coleophoma</taxon>
    </lineage>
</organism>
<feature type="region of interest" description="Disordered" evidence="1">
    <location>
        <begin position="1"/>
        <end position="21"/>
    </location>
</feature>
<proteinExistence type="predicted"/>
<evidence type="ECO:0000313" key="3">
    <source>
        <dbReference type="Proteomes" id="UP000256328"/>
    </source>
</evidence>
<comment type="caution">
    <text evidence="2">The sequence shown here is derived from an EMBL/GenBank/DDBJ whole genome shotgun (WGS) entry which is preliminary data.</text>
</comment>
<name>A0A3D8QBE5_9HELO</name>
<reference evidence="2 3" key="1">
    <citation type="journal article" date="2018" name="IMA Fungus">
        <title>IMA Genome-F 9: Draft genome sequence of Annulohypoxylon stygium, Aspergillus mulundensis, Berkeleyomyces basicola (syn. Thielaviopsis basicola), Ceratocystis smalleyi, two Cercospora beticola strains, Coleophoma cylindrospora, Fusarium fracticaudum, Phialophora cf. hyalina, and Morchella septimelata.</title>
        <authorList>
            <person name="Wingfield B.D."/>
            <person name="Bills G.F."/>
            <person name="Dong Y."/>
            <person name="Huang W."/>
            <person name="Nel W.J."/>
            <person name="Swalarsk-Parry B.S."/>
            <person name="Vaghefi N."/>
            <person name="Wilken P.M."/>
            <person name="An Z."/>
            <person name="de Beer Z.W."/>
            <person name="De Vos L."/>
            <person name="Chen L."/>
            <person name="Duong T.A."/>
            <person name="Gao Y."/>
            <person name="Hammerbacher A."/>
            <person name="Kikkert J.R."/>
            <person name="Li Y."/>
            <person name="Li H."/>
            <person name="Li K."/>
            <person name="Li Q."/>
            <person name="Liu X."/>
            <person name="Ma X."/>
            <person name="Naidoo K."/>
            <person name="Pethybridge S.J."/>
            <person name="Sun J."/>
            <person name="Steenkamp E.T."/>
            <person name="van der Nest M.A."/>
            <person name="van Wyk S."/>
            <person name="Wingfield M.J."/>
            <person name="Xiong C."/>
            <person name="Yue Q."/>
            <person name="Zhang X."/>
        </authorList>
    </citation>
    <scope>NUCLEOTIDE SEQUENCE [LARGE SCALE GENOMIC DNA]</scope>
    <source>
        <strain evidence="2 3">BP5796</strain>
    </source>
</reference>
<accession>A0A3D8QBE5</accession>
<dbReference type="Proteomes" id="UP000256328">
    <property type="component" value="Unassembled WGS sequence"/>
</dbReference>
<dbReference type="AlphaFoldDB" id="A0A3D8QBE5"/>
<protein>
    <submittedName>
        <fullName evidence="2">Uncharacterized protein</fullName>
    </submittedName>
</protein>
<evidence type="ECO:0000256" key="1">
    <source>
        <dbReference type="SAM" id="MobiDB-lite"/>
    </source>
</evidence>
<dbReference type="EMBL" id="PDLN01000020">
    <property type="protein sequence ID" value="RDW59175.1"/>
    <property type="molecule type" value="Genomic_DNA"/>
</dbReference>
<gene>
    <name evidence="2" type="ORF">BP5796_12099</name>
</gene>
<keyword evidence="3" id="KW-1185">Reference proteome</keyword>
<dbReference type="OrthoDB" id="3862662at2759"/>